<keyword evidence="3 5" id="KW-0862">Zinc</keyword>
<keyword evidence="4 5" id="KW-0440">LIM domain</keyword>
<feature type="domain" description="LIM zinc-binding" evidence="7">
    <location>
        <begin position="191"/>
        <end position="251"/>
    </location>
</feature>
<dbReference type="EMBL" id="JAODAN010000002">
    <property type="protein sequence ID" value="KAK1926582.1"/>
    <property type="molecule type" value="Genomic_DNA"/>
</dbReference>
<evidence type="ECO:0000313" key="9">
    <source>
        <dbReference type="Proteomes" id="UP001182556"/>
    </source>
</evidence>
<dbReference type="SUPFAM" id="SSF57716">
    <property type="entry name" value="Glucocorticoid receptor-like (DNA-binding domain)"/>
    <property type="match status" value="4"/>
</dbReference>
<evidence type="ECO:0000259" key="7">
    <source>
        <dbReference type="PROSITE" id="PS50023"/>
    </source>
</evidence>
<keyword evidence="1 5" id="KW-0479">Metal-binding</keyword>
<gene>
    <name evidence="8" type="ORF">DB88DRAFT_482361</name>
</gene>
<evidence type="ECO:0000313" key="8">
    <source>
        <dbReference type="EMBL" id="KAK1926582.1"/>
    </source>
</evidence>
<dbReference type="Pfam" id="PF00412">
    <property type="entry name" value="LIM"/>
    <property type="match status" value="2"/>
</dbReference>
<dbReference type="GO" id="GO:0030695">
    <property type="term" value="F:GTPase regulator activity"/>
    <property type="evidence" value="ECO:0007669"/>
    <property type="project" value="UniProtKB-ARBA"/>
</dbReference>
<feature type="domain" description="LIM zinc-binding" evidence="7">
    <location>
        <begin position="7"/>
        <end position="68"/>
    </location>
</feature>
<keyword evidence="9" id="KW-1185">Reference proteome</keyword>
<dbReference type="CDD" id="cd09326">
    <property type="entry name" value="LIM_CRP_like"/>
    <property type="match status" value="1"/>
</dbReference>
<dbReference type="PANTHER" id="PTHR46074">
    <property type="entry name" value="CYSTEINE-RICH PROTEIN CRIP FAMILY MEMBER"/>
    <property type="match status" value="1"/>
</dbReference>
<evidence type="ECO:0000256" key="6">
    <source>
        <dbReference type="SAM" id="MobiDB-lite"/>
    </source>
</evidence>
<comment type="caution">
    <text evidence="8">The sequence shown here is derived from an EMBL/GenBank/DDBJ whole genome shotgun (WGS) entry which is preliminary data.</text>
</comment>
<dbReference type="PROSITE" id="PS00478">
    <property type="entry name" value="LIM_DOMAIN_1"/>
    <property type="match status" value="2"/>
</dbReference>
<dbReference type="AlphaFoldDB" id="A0AAD9FUQ0"/>
<organism evidence="8 9">
    <name type="scientific">Papiliotrema laurentii</name>
    <name type="common">Cryptococcus laurentii</name>
    <dbReference type="NCBI Taxonomy" id="5418"/>
    <lineage>
        <taxon>Eukaryota</taxon>
        <taxon>Fungi</taxon>
        <taxon>Dikarya</taxon>
        <taxon>Basidiomycota</taxon>
        <taxon>Agaricomycotina</taxon>
        <taxon>Tremellomycetes</taxon>
        <taxon>Tremellales</taxon>
        <taxon>Rhynchogastremaceae</taxon>
        <taxon>Papiliotrema</taxon>
    </lineage>
</organism>
<sequence length="258" mass="28552">MVFGGAPRCTRCETAVYHAEQAIGPARKVYHKACLKCENCGKRLDPGSLVEHDTQPYCSRCHTQLFGTRDLRHANVHPTSPAPSTPSKTPSRAQLPETPSMISPKPPTPRNIPPPTEYYTPPKINSSLPATPDVPRNRDPSTPITRPNFREPRPISVPYAGKLESFDERGLMRRGDSPRSKIGEKVVVGEEQCWGCEKRVYAAEQVFAVGHKWHRGCLKCASCKTTLDPNKVSDREGVPKCAVCYAKEHGPEGIMGKR</sequence>
<evidence type="ECO:0000256" key="3">
    <source>
        <dbReference type="ARBA" id="ARBA00022833"/>
    </source>
</evidence>
<protein>
    <recommendedName>
        <fullName evidence="7">LIM zinc-binding domain-containing protein</fullName>
    </recommendedName>
</protein>
<dbReference type="CDD" id="cd09401">
    <property type="entry name" value="LIM_TLP_like"/>
    <property type="match status" value="1"/>
</dbReference>
<dbReference type="FunFam" id="2.10.110.10:FF:000001">
    <property type="entry name" value="Cysteine and glycine-rich protein 1"/>
    <property type="match status" value="1"/>
</dbReference>
<dbReference type="GO" id="GO:0046872">
    <property type="term" value="F:metal ion binding"/>
    <property type="evidence" value="ECO:0007669"/>
    <property type="project" value="UniProtKB-KW"/>
</dbReference>
<accession>A0AAD9FUQ0</accession>
<dbReference type="FunFam" id="2.10.110.10:FF:000145">
    <property type="entry name" value="Cysteine and glycine-rich protein"/>
    <property type="match status" value="1"/>
</dbReference>
<keyword evidence="2" id="KW-0677">Repeat</keyword>
<evidence type="ECO:0000256" key="1">
    <source>
        <dbReference type="ARBA" id="ARBA00022723"/>
    </source>
</evidence>
<dbReference type="SMART" id="SM00132">
    <property type="entry name" value="LIM"/>
    <property type="match status" value="2"/>
</dbReference>
<dbReference type="PROSITE" id="PS50023">
    <property type="entry name" value="LIM_DOMAIN_2"/>
    <property type="match status" value="2"/>
</dbReference>
<evidence type="ECO:0000256" key="4">
    <source>
        <dbReference type="ARBA" id="ARBA00023038"/>
    </source>
</evidence>
<proteinExistence type="predicted"/>
<dbReference type="Gene3D" id="2.10.110.10">
    <property type="entry name" value="Cysteine Rich Protein"/>
    <property type="match status" value="2"/>
</dbReference>
<evidence type="ECO:0000256" key="2">
    <source>
        <dbReference type="ARBA" id="ARBA00022737"/>
    </source>
</evidence>
<reference evidence="8" key="1">
    <citation type="submission" date="2023-02" db="EMBL/GenBank/DDBJ databases">
        <title>Identification and recombinant expression of a fungal hydrolase from Papiliotrema laurentii that hydrolyzes apple cutin and clears colloidal polyester polyurethane.</title>
        <authorList>
            <consortium name="DOE Joint Genome Institute"/>
            <person name="Roman V.A."/>
            <person name="Bojanowski C."/>
            <person name="Crable B.R."/>
            <person name="Wagner D.N."/>
            <person name="Hung C.S."/>
            <person name="Nadeau L.J."/>
            <person name="Schratz L."/>
            <person name="Haridas S."/>
            <person name="Pangilinan J."/>
            <person name="Lipzen A."/>
            <person name="Na H."/>
            <person name="Yan M."/>
            <person name="Ng V."/>
            <person name="Grigoriev I.V."/>
            <person name="Spatafora J.W."/>
            <person name="Barlow D."/>
            <person name="Biffinger J."/>
            <person name="Kelley-Loughnane N."/>
            <person name="Varaljay V.A."/>
            <person name="Crookes-Goodson W.J."/>
        </authorList>
    </citation>
    <scope>NUCLEOTIDE SEQUENCE</scope>
    <source>
        <strain evidence="8">5307AH</strain>
    </source>
</reference>
<feature type="region of interest" description="Disordered" evidence="6">
    <location>
        <begin position="73"/>
        <end position="156"/>
    </location>
</feature>
<dbReference type="PANTHER" id="PTHR46074:SF5">
    <property type="entry name" value="LIM DOMAIN-CONTAINING PROTEIN C"/>
    <property type="match status" value="1"/>
</dbReference>
<name>A0AAD9FUQ0_PAPLA</name>
<evidence type="ECO:0000256" key="5">
    <source>
        <dbReference type="PROSITE-ProRule" id="PRU00125"/>
    </source>
</evidence>
<dbReference type="Proteomes" id="UP001182556">
    <property type="component" value="Unassembled WGS sequence"/>
</dbReference>
<dbReference type="InterPro" id="IPR001781">
    <property type="entry name" value="Znf_LIM"/>
</dbReference>
<feature type="compositionally biased region" description="Pro residues" evidence="6">
    <location>
        <begin position="104"/>
        <end position="116"/>
    </location>
</feature>